<dbReference type="Gene3D" id="3.40.50.720">
    <property type="entry name" value="NAD(P)-binding Rossmann-like Domain"/>
    <property type="match status" value="1"/>
</dbReference>
<keyword evidence="4" id="KW-1185">Reference proteome</keyword>
<evidence type="ECO:0000313" key="4">
    <source>
        <dbReference type="Proteomes" id="UP000016936"/>
    </source>
</evidence>
<accession>M2U0A8</accession>
<dbReference type="PANTHER" id="PTHR43669">
    <property type="entry name" value="5-KETO-D-GLUCONATE 5-REDUCTASE"/>
    <property type="match status" value="1"/>
</dbReference>
<reference evidence="4" key="2">
    <citation type="journal article" date="2013" name="PLoS Genet.">
        <title>Comparative genome structure, secondary metabolite, and effector coding capacity across Cochliobolus pathogens.</title>
        <authorList>
            <person name="Condon B.J."/>
            <person name="Leng Y."/>
            <person name="Wu D."/>
            <person name="Bushley K.E."/>
            <person name="Ohm R.A."/>
            <person name="Otillar R."/>
            <person name="Martin J."/>
            <person name="Schackwitz W."/>
            <person name="Grimwood J."/>
            <person name="MohdZainudin N."/>
            <person name="Xue C."/>
            <person name="Wang R."/>
            <person name="Manning V.A."/>
            <person name="Dhillon B."/>
            <person name="Tu Z.J."/>
            <person name="Steffenson B.J."/>
            <person name="Salamov A."/>
            <person name="Sun H."/>
            <person name="Lowry S."/>
            <person name="LaButti K."/>
            <person name="Han J."/>
            <person name="Copeland A."/>
            <person name="Lindquist E."/>
            <person name="Barry K."/>
            <person name="Schmutz J."/>
            <person name="Baker S.E."/>
            <person name="Ciuffetti L.M."/>
            <person name="Grigoriev I.V."/>
            <person name="Zhong S."/>
            <person name="Turgeon B.G."/>
        </authorList>
    </citation>
    <scope>NUCLEOTIDE SEQUENCE [LARGE SCALE GENOMIC DNA]</scope>
    <source>
        <strain evidence="4">C5 / ATCC 48332 / race O</strain>
    </source>
</reference>
<dbReference type="AlphaFoldDB" id="M2U0A8"/>
<protein>
    <recommendedName>
        <fullName evidence="5">Ketoreductase (KR) domain-containing protein</fullName>
    </recommendedName>
</protein>
<reference evidence="3 4" key="1">
    <citation type="journal article" date="2012" name="PLoS Pathog.">
        <title>Diverse lifestyles and strategies of plant pathogenesis encoded in the genomes of eighteen Dothideomycetes fungi.</title>
        <authorList>
            <person name="Ohm R.A."/>
            <person name="Feau N."/>
            <person name="Henrissat B."/>
            <person name="Schoch C.L."/>
            <person name="Horwitz B.A."/>
            <person name="Barry K.W."/>
            <person name="Condon B.J."/>
            <person name="Copeland A.C."/>
            <person name="Dhillon B."/>
            <person name="Glaser F."/>
            <person name="Hesse C.N."/>
            <person name="Kosti I."/>
            <person name="LaButti K."/>
            <person name="Lindquist E.A."/>
            <person name="Lucas S."/>
            <person name="Salamov A.A."/>
            <person name="Bradshaw R.E."/>
            <person name="Ciuffetti L."/>
            <person name="Hamelin R.C."/>
            <person name="Kema G.H.J."/>
            <person name="Lawrence C."/>
            <person name="Scott J.A."/>
            <person name="Spatafora J.W."/>
            <person name="Turgeon B.G."/>
            <person name="de Wit P.J.G.M."/>
            <person name="Zhong S."/>
            <person name="Goodwin S.B."/>
            <person name="Grigoriev I.V."/>
        </authorList>
    </citation>
    <scope>NUCLEOTIDE SEQUENCE [LARGE SCALE GENOMIC DNA]</scope>
    <source>
        <strain evidence="4">C5 / ATCC 48332 / race O</strain>
    </source>
</reference>
<dbReference type="GO" id="GO:0016491">
    <property type="term" value="F:oxidoreductase activity"/>
    <property type="evidence" value="ECO:0007669"/>
    <property type="project" value="UniProtKB-KW"/>
</dbReference>
<dbReference type="InterPro" id="IPR002347">
    <property type="entry name" value="SDR_fam"/>
</dbReference>
<dbReference type="PANTHER" id="PTHR43669:SF3">
    <property type="entry name" value="ALCOHOL DEHYDROGENASE, PUTATIVE (AFU_ORTHOLOGUE AFUA_3G03445)-RELATED"/>
    <property type="match status" value="1"/>
</dbReference>
<dbReference type="SUPFAM" id="SSF51735">
    <property type="entry name" value="NAD(P)-binding Rossmann-fold domains"/>
    <property type="match status" value="1"/>
</dbReference>
<evidence type="ECO:0000256" key="1">
    <source>
        <dbReference type="ARBA" id="ARBA00006484"/>
    </source>
</evidence>
<dbReference type="EMBL" id="KB445575">
    <property type="protein sequence ID" value="EMD91974.1"/>
    <property type="molecule type" value="Genomic_DNA"/>
</dbReference>
<dbReference type="CDD" id="cd05233">
    <property type="entry name" value="SDR_c"/>
    <property type="match status" value="1"/>
</dbReference>
<dbReference type="HOGENOM" id="CLU_010194_17_1_1"/>
<evidence type="ECO:0000256" key="2">
    <source>
        <dbReference type="ARBA" id="ARBA00023002"/>
    </source>
</evidence>
<dbReference type="Pfam" id="PF00106">
    <property type="entry name" value="adh_short"/>
    <property type="match status" value="1"/>
</dbReference>
<proteinExistence type="inferred from homology"/>
<name>M2U0A8_COCH5</name>
<dbReference type="eggNOG" id="ENOG502SCIW">
    <property type="taxonomic scope" value="Eukaryota"/>
</dbReference>
<dbReference type="InterPro" id="IPR036291">
    <property type="entry name" value="NAD(P)-bd_dom_sf"/>
</dbReference>
<dbReference type="OMA" id="HLPWDPI"/>
<sequence>MGRTLIVFGAGSGIGDNVAAEFASKGIDHIILLSRNTERLQNEDAPFVSKGTSSIKVDTLRIDLSDLKSIPGVLKELDSLTEGEDVEVIFFNAARIKPGEVLGVDVEEIEEDFKTTNLSLYLISQHYIPKLQALAKSNTSLKPALLVTSSHPPWDLIPQLLSLSLVKAAQKNMVDSFRRYFGDSGIHFGLIHVEGTVAPENKVLNPGTIAKKTLAFWESGKRECINIREEWCSVDEKRFECYVTHLNNVSNQACCPTAARIEKCGLRKLRPFYQSFVLSDSSIYTSGLQSAPLI</sequence>
<keyword evidence="2" id="KW-0560">Oxidoreductase</keyword>
<gene>
    <name evidence="3" type="ORF">COCHEDRAFT_1203089</name>
</gene>
<evidence type="ECO:0008006" key="5">
    <source>
        <dbReference type="Google" id="ProtNLM"/>
    </source>
</evidence>
<dbReference type="OrthoDB" id="5336600at2759"/>
<evidence type="ECO:0000313" key="3">
    <source>
        <dbReference type="EMBL" id="EMD91974.1"/>
    </source>
</evidence>
<dbReference type="Proteomes" id="UP000016936">
    <property type="component" value="Unassembled WGS sequence"/>
</dbReference>
<organism evidence="3 4">
    <name type="scientific">Cochliobolus heterostrophus (strain C5 / ATCC 48332 / race O)</name>
    <name type="common">Southern corn leaf blight fungus</name>
    <name type="synonym">Bipolaris maydis</name>
    <dbReference type="NCBI Taxonomy" id="701091"/>
    <lineage>
        <taxon>Eukaryota</taxon>
        <taxon>Fungi</taxon>
        <taxon>Dikarya</taxon>
        <taxon>Ascomycota</taxon>
        <taxon>Pezizomycotina</taxon>
        <taxon>Dothideomycetes</taxon>
        <taxon>Pleosporomycetidae</taxon>
        <taxon>Pleosporales</taxon>
        <taxon>Pleosporineae</taxon>
        <taxon>Pleosporaceae</taxon>
        <taxon>Bipolaris</taxon>
    </lineage>
</organism>
<comment type="similarity">
    <text evidence="1">Belongs to the short-chain dehydrogenases/reductases (SDR) family.</text>
</comment>